<gene>
    <name evidence="2" type="ORF">BJ508DRAFT_91844</name>
</gene>
<evidence type="ECO:0000256" key="1">
    <source>
        <dbReference type="SAM" id="MobiDB-lite"/>
    </source>
</evidence>
<dbReference type="EMBL" id="ML119925">
    <property type="protein sequence ID" value="RPA71483.1"/>
    <property type="molecule type" value="Genomic_DNA"/>
</dbReference>
<feature type="compositionally biased region" description="Polar residues" evidence="1">
    <location>
        <begin position="31"/>
        <end position="49"/>
    </location>
</feature>
<organism evidence="2 3">
    <name type="scientific">Ascobolus immersus RN42</name>
    <dbReference type="NCBI Taxonomy" id="1160509"/>
    <lineage>
        <taxon>Eukaryota</taxon>
        <taxon>Fungi</taxon>
        <taxon>Dikarya</taxon>
        <taxon>Ascomycota</taxon>
        <taxon>Pezizomycotina</taxon>
        <taxon>Pezizomycetes</taxon>
        <taxon>Pezizales</taxon>
        <taxon>Ascobolaceae</taxon>
        <taxon>Ascobolus</taxon>
    </lineage>
</organism>
<dbReference type="AlphaFoldDB" id="A0A3N4HAA8"/>
<protein>
    <submittedName>
        <fullName evidence="2">Uncharacterized protein</fullName>
    </submittedName>
</protein>
<feature type="region of interest" description="Disordered" evidence="1">
    <location>
        <begin position="1"/>
        <end position="54"/>
    </location>
</feature>
<sequence length="201" mass="22339">MSLGRPRSLSVSEMSDLPPALYPPPPEIRSESLQMSSKMPSRPHTSASTKRPIHTTRAFVVIGATQSSMAVLPPARSLVPQPSAGNPARSTPVSVSSSQGYPPLRRRKSSSTLDHLLKGTKTIEEHRRIVEQEIIRRNRAKEREKESGVSKLLGNLRRALISDEWEGAQVVYLTAKEAAEREWEIRSKLRSRAGVGLIQRF</sequence>
<feature type="region of interest" description="Disordered" evidence="1">
    <location>
        <begin position="76"/>
        <end position="110"/>
    </location>
</feature>
<keyword evidence="3" id="KW-1185">Reference proteome</keyword>
<dbReference type="Proteomes" id="UP000275078">
    <property type="component" value="Unassembled WGS sequence"/>
</dbReference>
<proteinExistence type="predicted"/>
<feature type="compositionally biased region" description="Polar residues" evidence="1">
    <location>
        <begin position="88"/>
        <end position="100"/>
    </location>
</feature>
<reference evidence="2 3" key="1">
    <citation type="journal article" date="2018" name="Nat. Ecol. Evol.">
        <title>Pezizomycetes genomes reveal the molecular basis of ectomycorrhizal truffle lifestyle.</title>
        <authorList>
            <person name="Murat C."/>
            <person name="Payen T."/>
            <person name="Noel B."/>
            <person name="Kuo A."/>
            <person name="Morin E."/>
            <person name="Chen J."/>
            <person name="Kohler A."/>
            <person name="Krizsan K."/>
            <person name="Balestrini R."/>
            <person name="Da Silva C."/>
            <person name="Montanini B."/>
            <person name="Hainaut M."/>
            <person name="Levati E."/>
            <person name="Barry K.W."/>
            <person name="Belfiori B."/>
            <person name="Cichocki N."/>
            <person name="Clum A."/>
            <person name="Dockter R.B."/>
            <person name="Fauchery L."/>
            <person name="Guy J."/>
            <person name="Iotti M."/>
            <person name="Le Tacon F."/>
            <person name="Lindquist E.A."/>
            <person name="Lipzen A."/>
            <person name="Malagnac F."/>
            <person name="Mello A."/>
            <person name="Molinier V."/>
            <person name="Miyauchi S."/>
            <person name="Poulain J."/>
            <person name="Riccioni C."/>
            <person name="Rubini A."/>
            <person name="Sitrit Y."/>
            <person name="Splivallo R."/>
            <person name="Traeger S."/>
            <person name="Wang M."/>
            <person name="Zifcakova L."/>
            <person name="Wipf D."/>
            <person name="Zambonelli A."/>
            <person name="Paolocci F."/>
            <person name="Nowrousian M."/>
            <person name="Ottonello S."/>
            <person name="Baldrian P."/>
            <person name="Spatafora J.W."/>
            <person name="Henrissat B."/>
            <person name="Nagy L.G."/>
            <person name="Aury J.M."/>
            <person name="Wincker P."/>
            <person name="Grigoriev I.V."/>
            <person name="Bonfante P."/>
            <person name="Martin F.M."/>
        </authorList>
    </citation>
    <scope>NUCLEOTIDE SEQUENCE [LARGE SCALE GENOMIC DNA]</scope>
    <source>
        <strain evidence="2 3">RN42</strain>
    </source>
</reference>
<name>A0A3N4HAA8_ASCIM</name>
<evidence type="ECO:0000313" key="2">
    <source>
        <dbReference type="EMBL" id="RPA71483.1"/>
    </source>
</evidence>
<evidence type="ECO:0000313" key="3">
    <source>
        <dbReference type="Proteomes" id="UP000275078"/>
    </source>
</evidence>
<accession>A0A3N4HAA8</accession>